<evidence type="ECO:0000313" key="2">
    <source>
        <dbReference type="Proteomes" id="UP000015106"/>
    </source>
</evidence>
<dbReference type="EnsemblPlants" id="TuG1812G0500001650.01.T01">
    <property type="protein sequence ID" value="TuG1812G0500001650.01.T01.cds245226"/>
    <property type="gene ID" value="TuG1812G0500001650.01"/>
</dbReference>
<dbReference type="AlphaFoldDB" id="A0A8R7QEJ1"/>
<protein>
    <submittedName>
        <fullName evidence="1">Uncharacterized protein</fullName>
    </submittedName>
</protein>
<evidence type="ECO:0000313" key="1">
    <source>
        <dbReference type="EnsemblPlants" id="TuG1812G0500001650.01.T01.cds245226"/>
    </source>
</evidence>
<proteinExistence type="predicted"/>
<dbReference type="Gramene" id="TuG1812G0500001650.01.T01">
    <property type="protein sequence ID" value="TuG1812G0500001650.01.T01.cds245226"/>
    <property type="gene ID" value="TuG1812G0500001650.01"/>
</dbReference>
<reference evidence="2" key="1">
    <citation type="journal article" date="2013" name="Nature">
        <title>Draft genome of the wheat A-genome progenitor Triticum urartu.</title>
        <authorList>
            <person name="Ling H.Q."/>
            <person name="Zhao S."/>
            <person name="Liu D."/>
            <person name="Wang J."/>
            <person name="Sun H."/>
            <person name="Zhang C."/>
            <person name="Fan H."/>
            <person name="Li D."/>
            <person name="Dong L."/>
            <person name="Tao Y."/>
            <person name="Gao C."/>
            <person name="Wu H."/>
            <person name="Li Y."/>
            <person name="Cui Y."/>
            <person name="Guo X."/>
            <person name="Zheng S."/>
            <person name="Wang B."/>
            <person name="Yu K."/>
            <person name="Liang Q."/>
            <person name="Yang W."/>
            <person name="Lou X."/>
            <person name="Chen J."/>
            <person name="Feng M."/>
            <person name="Jian J."/>
            <person name="Zhang X."/>
            <person name="Luo G."/>
            <person name="Jiang Y."/>
            <person name="Liu J."/>
            <person name="Wang Z."/>
            <person name="Sha Y."/>
            <person name="Zhang B."/>
            <person name="Wu H."/>
            <person name="Tang D."/>
            <person name="Shen Q."/>
            <person name="Xue P."/>
            <person name="Zou S."/>
            <person name="Wang X."/>
            <person name="Liu X."/>
            <person name="Wang F."/>
            <person name="Yang Y."/>
            <person name="An X."/>
            <person name="Dong Z."/>
            <person name="Zhang K."/>
            <person name="Zhang X."/>
            <person name="Luo M.C."/>
            <person name="Dvorak J."/>
            <person name="Tong Y."/>
            <person name="Wang J."/>
            <person name="Yang H."/>
            <person name="Li Z."/>
            <person name="Wang D."/>
            <person name="Zhang A."/>
            <person name="Wang J."/>
        </authorList>
    </citation>
    <scope>NUCLEOTIDE SEQUENCE</scope>
    <source>
        <strain evidence="2">cv. G1812</strain>
    </source>
</reference>
<reference evidence="1" key="2">
    <citation type="submission" date="2018-03" db="EMBL/GenBank/DDBJ databases">
        <title>The Triticum urartu genome reveals the dynamic nature of wheat genome evolution.</title>
        <authorList>
            <person name="Ling H."/>
            <person name="Ma B."/>
            <person name="Shi X."/>
            <person name="Liu H."/>
            <person name="Dong L."/>
            <person name="Sun H."/>
            <person name="Cao Y."/>
            <person name="Gao Q."/>
            <person name="Zheng S."/>
            <person name="Li Y."/>
            <person name="Yu Y."/>
            <person name="Du H."/>
            <person name="Qi M."/>
            <person name="Li Y."/>
            <person name="Yu H."/>
            <person name="Cui Y."/>
            <person name="Wang N."/>
            <person name="Chen C."/>
            <person name="Wu H."/>
            <person name="Zhao Y."/>
            <person name="Zhang J."/>
            <person name="Li Y."/>
            <person name="Zhou W."/>
            <person name="Zhang B."/>
            <person name="Hu W."/>
            <person name="Eijk M."/>
            <person name="Tang J."/>
            <person name="Witsenboer H."/>
            <person name="Zhao S."/>
            <person name="Li Z."/>
            <person name="Zhang A."/>
            <person name="Wang D."/>
            <person name="Liang C."/>
        </authorList>
    </citation>
    <scope>NUCLEOTIDE SEQUENCE [LARGE SCALE GENOMIC DNA]</scope>
    <source>
        <strain evidence="1">cv. G1812</strain>
    </source>
</reference>
<name>A0A8R7QEJ1_TRIUA</name>
<dbReference type="Proteomes" id="UP000015106">
    <property type="component" value="Chromosome 5"/>
</dbReference>
<reference evidence="1" key="3">
    <citation type="submission" date="2022-06" db="UniProtKB">
        <authorList>
            <consortium name="EnsemblPlants"/>
        </authorList>
    </citation>
    <scope>IDENTIFICATION</scope>
</reference>
<organism evidence="1 2">
    <name type="scientific">Triticum urartu</name>
    <name type="common">Red wild einkorn</name>
    <name type="synonym">Crithodium urartu</name>
    <dbReference type="NCBI Taxonomy" id="4572"/>
    <lineage>
        <taxon>Eukaryota</taxon>
        <taxon>Viridiplantae</taxon>
        <taxon>Streptophyta</taxon>
        <taxon>Embryophyta</taxon>
        <taxon>Tracheophyta</taxon>
        <taxon>Spermatophyta</taxon>
        <taxon>Magnoliopsida</taxon>
        <taxon>Liliopsida</taxon>
        <taxon>Poales</taxon>
        <taxon>Poaceae</taxon>
        <taxon>BOP clade</taxon>
        <taxon>Pooideae</taxon>
        <taxon>Triticodae</taxon>
        <taxon>Triticeae</taxon>
        <taxon>Triticinae</taxon>
        <taxon>Triticum</taxon>
    </lineage>
</organism>
<accession>A0A8R7QEJ1</accession>
<keyword evidence="2" id="KW-1185">Reference proteome</keyword>
<sequence>MSCSHSTPFLAITMSIPPHLSAT</sequence>